<protein>
    <submittedName>
        <fullName evidence="2">Uncharacterized protein</fullName>
    </submittedName>
</protein>
<keyword evidence="1" id="KW-0472">Membrane</keyword>
<dbReference type="Proteomes" id="UP000184071">
    <property type="component" value="Unassembled WGS sequence"/>
</dbReference>
<accession>A0A1M5KQM3</accession>
<dbReference type="STRING" id="370979.SAMN05443663_103147"/>
<keyword evidence="3" id="KW-1185">Reference proteome</keyword>
<sequence length="37" mass="4331">MVIAGARKTLFHKKEKALQGFLILIKLFLFYAFLTFL</sequence>
<proteinExistence type="predicted"/>
<evidence type="ECO:0000313" key="2">
    <source>
        <dbReference type="EMBL" id="SHG54809.1"/>
    </source>
</evidence>
<organism evidence="2 3">
    <name type="scientific">Flavobacterium defluvii</name>
    <dbReference type="NCBI Taxonomy" id="370979"/>
    <lineage>
        <taxon>Bacteria</taxon>
        <taxon>Pseudomonadati</taxon>
        <taxon>Bacteroidota</taxon>
        <taxon>Flavobacteriia</taxon>
        <taxon>Flavobacteriales</taxon>
        <taxon>Flavobacteriaceae</taxon>
        <taxon>Flavobacterium</taxon>
    </lineage>
</organism>
<evidence type="ECO:0000313" key="3">
    <source>
        <dbReference type="Proteomes" id="UP000184071"/>
    </source>
</evidence>
<evidence type="ECO:0000256" key="1">
    <source>
        <dbReference type="SAM" id="Phobius"/>
    </source>
</evidence>
<gene>
    <name evidence="2" type="ORF">SAMN05443663_103147</name>
</gene>
<dbReference type="AlphaFoldDB" id="A0A1M5KQM3"/>
<reference evidence="3" key="1">
    <citation type="submission" date="2016-11" db="EMBL/GenBank/DDBJ databases">
        <authorList>
            <person name="Varghese N."/>
            <person name="Submissions S."/>
        </authorList>
    </citation>
    <scope>NUCLEOTIDE SEQUENCE [LARGE SCALE GENOMIC DNA]</scope>
    <source>
        <strain evidence="3">DSM 17963</strain>
    </source>
</reference>
<name>A0A1M5KQM3_9FLAO</name>
<feature type="transmembrane region" description="Helical" evidence="1">
    <location>
        <begin position="17"/>
        <end position="36"/>
    </location>
</feature>
<keyword evidence="1" id="KW-0812">Transmembrane</keyword>
<dbReference type="EMBL" id="FQWC01000003">
    <property type="protein sequence ID" value="SHG54809.1"/>
    <property type="molecule type" value="Genomic_DNA"/>
</dbReference>
<keyword evidence="1" id="KW-1133">Transmembrane helix</keyword>